<dbReference type="Proteomes" id="UP000277580">
    <property type="component" value="Unassembled WGS sequence"/>
</dbReference>
<reference evidence="2 3" key="1">
    <citation type="journal article" date="2018" name="Nat. Ecol. Evol.">
        <title>Pezizomycetes genomes reveal the molecular basis of ectomycorrhizal truffle lifestyle.</title>
        <authorList>
            <person name="Murat C."/>
            <person name="Payen T."/>
            <person name="Noel B."/>
            <person name="Kuo A."/>
            <person name="Morin E."/>
            <person name="Chen J."/>
            <person name="Kohler A."/>
            <person name="Krizsan K."/>
            <person name="Balestrini R."/>
            <person name="Da Silva C."/>
            <person name="Montanini B."/>
            <person name="Hainaut M."/>
            <person name="Levati E."/>
            <person name="Barry K.W."/>
            <person name="Belfiori B."/>
            <person name="Cichocki N."/>
            <person name="Clum A."/>
            <person name="Dockter R.B."/>
            <person name="Fauchery L."/>
            <person name="Guy J."/>
            <person name="Iotti M."/>
            <person name="Le Tacon F."/>
            <person name="Lindquist E.A."/>
            <person name="Lipzen A."/>
            <person name="Malagnac F."/>
            <person name="Mello A."/>
            <person name="Molinier V."/>
            <person name="Miyauchi S."/>
            <person name="Poulain J."/>
            <person name="Riccioni C."/>
            <person name="Rubini A."/>
            <person name="Sitrit Y."/>
            <person name="Splivallo R."/>
            <person name="Traeger S."/>
            <person name="Wang M."/>
            <person name="Zifcakova L."/>
            <person name="Wipf D."/>
            <person name="Zambonelli A."/>
            <person name="Paolocci F."/>
            <person name="Nowrousian M."/>
            <person name="Ottonello S."/>
            <person name="Baldrian P."/>
            <person name="Spatafora J.W."/>
            <person name="Henrissat B."/>
            <person name="Nagy L.G."/>
            <person name="Aury J.M."/>
            <person name="Wincker P."/>
            <person name="Grigoriev I.V."/>
            <person name="Bonfante P."/>
            <person name="Martin F.M."/>
        </authorList>
    </citation>
    <scope>NUCLEOTIDE SEQUENCE [LARGE SCALE GENOMIC DNA]</scope>
    <source>
        <strain evidence="2 3">CCBAS932</strain>
    </source>
</reference>
<evidence type="ECO:0000256" key="1">
    <source>
        <dbReference type="SAM" id="MobiDB-lite"/>
    </source>
</evidence>
<keyword evidence="3" id="KW-1185">Reference proteome</keyword>
<evidence type="ECO:0000313" key="2">
    <source>
        <dbReference type="EMBL" id="RPB17835.1"/>
    </source>
</evidence>
<gene>
    <name evidence="2" type="ORF">P167DRAFT_601627</name>
</gene>
<dbReference type="EMBL" id="ML119105">
    <property type="protein sequence ID" value="RPB17835.1"/>
    <property type="molecule type" value="Genomic_DNA"/>
</dbReference>
<protein>
    <submittedName>
        <fullName evidence="2">Uncharacterized protein</fullName>
    </submittedName>
</protein>
<sequence length="196" mass="21625">MPQTASTSSSSFVWGCMVCSNTFVGENGFHTHFSRMSAKEAKGGAGLHLLAAGAKDVTPLWRRIPLEAKSAWPERMLLDSTQWDLVRAYLKGPDDDIKKIRATLNNYLVHSRYTPQAAPEQPPESPGSPAHKTCAHPDTQTLSGRLTLSERLPATDEETTPSDRFPSPELLSPGPWLRNTDSEFSTRFTAIVSSQW</sequence>
<name>A0A3N4LIT6_9PEZI</name>
<evidence type="ECO:0000313" key="3">
    <source>
        <dbReference type="Proteomes" id="UP000277580"/>
    </source>
</evidence>
<accession>A0A3N4LIT6</accession>
<dbReference type="AlphaFoldDB" id="A0A3N4LIT6"/>
<proteinExistence type="predicted"/>
<feature type="region of interest" description="Disordered" evidence="1">
    <location>
        <begin position="114"/>
        <end position="178"/>
    </location>
</feature>
<dbReference type="InParanoid" id="A0A3N4LIT6"/>
<organism evidence="2 3">
    <name type="scientific">Morchella conica CCBAS932</name>
    <dbReference type="NCBI Taxonomy" id="1392247"/>
    <lineage>
        <taxon>Eukaryota</taxon>
        <taxon>Fungi</taxon>
        <taxon>Dikarya</taxon>
        <taxon>Ascomycota</taxon>
        <taxon>Pezizomycotina</taxon>
        <taxon>Pezizomycetes</taxon>
        <taxon>Pezizales</taxon>
        <taxon>Morchellaceae</taxon>
        <taxon>Morchella</taxon>
    </lineage>
</organism>